<name>A0A1Z5R846_SORBI</name>
<keyword evidence="2" id="KW-0472">Membrane</keyword>
<feature type="compositionally biased region" description="Low complexity" evidence="1">
    <location>
        <begin position="51"/>
        <end position="62"/>
    </location>
</feature>
<keyword evidence="4" id="KW-1185">Reference proteome</keyword>
<evidence type="ECO:0000313" key="4">
    <source>
        <dbReference type="Proteomes" id="UP000000768"/>
    </source>
</evidence>
<proteinExistence type="predicted"/>
<evidence type="ECO:0000313" key="3">
    <source>
        <dbReference type="EMBL" id="OQU79952.1"/>
    </source>
</evidence>
<sequence>MLPLLLRVPPMLALQAQSVPSPPACFSRNLARARGLSFSRARPPLLPRSPFPSRASSSLFPSGRLDPRESSTGQVPIAAAPASCSRPVVASMPPPQLPRRGSSLSSRVLFVTAFLLSALLACRFLSGFSRSGAVSVGECGLGAPGTWISWWMWIVFFVRCGGV</sequence>
<reference evidence="3 4" key="1">
    <citation type="journal article" date="2009" name="Nature">
        <title>The Sorghum bicolor genome and the diversification of grasses.</title>
        <authorList>
            <person name="Paterson A.H."/>
            <person name="Bowers J.E."/>
            <person name="Bruggmann R."/>
            <person name="Dubchak I."/>
            <person name="Grimwood J."/>
            <person name="Gundlach H."/>
            <person name="Haberer G."/>
            <person name="Hellsten U."/>
            <person name="Mitros T."/>
            <person name="Poliakov A."/>
            <person name="Schmutz J."/>
            <person name="Spannagl M."/>
            <person name="Tang H."/>
            <person name="Wang X."/>
            <person name="Wicker T."/>
            <person name="Bharti A.K."/>
            <person name="Chapman J."/>
            <person name="Feltus F.A."/>
            <person name="Gowik U."/>
            <person name="Grigoriev I.V."/>
            <person name="Lyons E."/>
            <person name="Maher C.A."/>
            <person name="Martis M."/>
            <person name="Narechania A."/>
            <person name="Otillar R.P."/>
            <person name="Penning B.W."/>
            <person name="Salamov A.A."/>
            <person name="Wang Y."/>
            <person name="Zhang L."/>
            <person name="Carpita N.C."/>
            <person name="Freeling M."/>
            <person name="Gingle A.R."/>
            <person name="Hash C.T."/>
            <person name="Keller B."/>
            <person name="Klein P."/>
            <person name="Kresovich S."/>
            <person name="McCann M.C."/>
            <person name="Ming R."/>
            <person name="Peterson D.G."/>
            <person name="Mehboob-ur-Rahman"/>
            <person name="Ware D."/>
            <person name="Westhoff P."/>
            <person name="Mayer K.F."/>
            <person name="Messing J."/>
            <person name="Rokhsar D.S."/>
        </authorList>
    </citation>
    <scope>NUCLEOTIDE SEQUENCE [LARGE SCALE GENOMIC DNA]</scope>
    <source>
        <strain evidence="4">cv. BTx623</strain>
    </source>
</reference>
<dbReference type="Proteomes" id="UP000000768">
    <property type="component" value="Chromosome 7"/>
</dbReference>
<dbReference type="Gramene" id="OQU79952">
    <property type="protein sequence ID" value="OQU79952"/>
    <property type="gene ID" value="SORBI_3007G051501"/>
</dbReference>
<accession>A0A1Z5R846</accession>
<organism evidence="3 4">
    <name type="scientific">Sorghum bicolor</name>
    <name type="common">Sorghum</name>
    <name type="synonym">Sorghum vulgare</name>
    <dbReference type="NCBI Taxonomy" id="4558"/>
    <lineage>
        <taxon>Eukaryota</taxon>
        <taxon>Viridiplantae</taxon>
        <taxon>Streptophyta</taxon>
        <taxon>Embryophyta</taxon>
        <taxon>Tracheophyta</taxon>
        <taxon>Spermatophyta</taxon>
        <taxon>Magnoliopsida</taxon>
        <taxon>Liliopsida</taxon>
        <taxon>Poales</taxon>
        <taxon>Poaceae</taxon>
        <taxon>PACMAD clade</taxon>
        <taxon>Panicoideae</taxon>
        <taxon>Andropogonodae</taxon>
        <taxon>Andropogoneae</taxon>
        <taxon>Sorghinae</taxon>
        <taxon>Sorghum</taxon>
    </lineage>
</organism>
<evidence type="ECO:0000256" key="2">
    <source>
        <dbReference type="SAM" id="Phobius"/>
    </source>
</evidence>
<feature type="region of interest" description="Disordered" evidence="1">
    <location>
        <begin position="47"/>
        <end position="73"/>
    </location>
</feature>
<dbReference type="InParanoid" id="A0A1Z5R846"/>
<dbReference type="AlphaFoldDB" id="A0A1Z5R846"/>
<gene>
    <name evidence="3" type="ORF">SORBI_3007G051501</name>
</gene>
<reference evidence="4" key="2">
    <citation type="journal article" date="2018" name="Plant J.">
        <title>The Sorghum bicolor reference genome: improved assembly, gene annotations, a transcriptome atlas, and signatures of genome organization.</title>
        <authorList>
            <person name="McCormick R.F."/>
            <person name="Truong S.K."/>
            <person name="Sreedasyam A."/>
            <person name="Jenkins J."/>
            <person name="Shu S."/>
            <person name="Sims D."/>
            <person name="Kennedy M."/>
            <person name="Amirebrahimi M."/>
            <person name="Weers B.D."/>
            <person name="McKinley B."/>
            <person name="Mattison A."/>
            <person name="Morishige D.T."/>
            <person name="Grimwood J."/>
            <person name="Schmutz J."/>
            <person name="Mullet J.E."/>
        </authorList>
    </citation>
    <scope>NUCLEOTIDE SEQUENCE [LARGE SCALE GENOMIC DNA]</scope>
    <source>
        <strain evidence="4">cv. BTx623</strain>
    </source>
</reference>
<dbReference type="EMBL" id="CM000766">
    <property type="protein sequence ID" value="OQU79952.1"/>
    <property type="molecule type" value="Genomic_DNA"/>
</dbReference>
<protein>
    <submittedName>
        <fullName evidence="3">Uncharacterized protein</fullName>
    </submittedName>
</protein>
<keyword evidence="2" id="KW-1133">Transmembrane helix</keyword>
<evidence type="ECO:0000256" key="1">
    <source>
        <dbReference type="SAM" id="MobiDB-lite"/>
    </source>
</evidence>
<keyword evidence="2" id="KW-0812">Transmembrane</keyword>
<feature type="transmembrane region" description="Helical" evidence="2">
    <location>
        <begin position="140"/>
        <end position="158"/>
    </location>
</feature>
<feature type="transmembrane region" description="Helical" evidence="2">
    <location>
        <begin position="108"/>
        <end position="128"/>
    </location>
</feature>